<accession>A0ABD0PA17</accession>
<dbReference type="AlphaFoldDB" id="A0ABD0PA17"/>
<gene>
    <name evidence="1" type="ORF">M9458_035037</name>
</gene>
<dbReference type="Proteomes" id="UP001529510">
    <property type="component" value="Unassembled WGS sequence"/>
</dbReference>
<comment type="caution">
    <text evidence="1">The sequence shown here is derived from an EMBL/GenBank/DDBJ whole genome shotgun (WGS) entry which is preliminary data.</text>
</comment>
<evidence type="ECO:0000313" key="2">
    <source>
        <dbReference type="Proteomes" id="UP001529510"/>
    </source>
</evidence>
<dbReference type="SUPFAM" id="SSF50715">
    <property type="entry name" value="Ribosomal protein L25-like"/>
    <property type="match status" value="1"/>
</dbReference>
<protein>
    <submittedName>
        <fullName evidence="1">Uncharacterized protein</fullName>
    </submittedName>
</protein>
<evidence type="ECO:0000313" key="1">
    <source>
        <dbReference type="EMBL" id="KAL0170441.1"/>
    </source>
</evidence>
<dbReference type="EMBL" id="JAMKFB020000017">
    <property type="protein sequence ID" value="KAL0170441.1"/>
    <property type="molecule type" value="Genomic_DNA"/>
</dbReference>
<sequence>GAITSLDGRLNLENTDYKKTTKITWLAESSRAPFVPTVCINYQHLITKPVLGKDDDFKDYINKNSK</sequence>
<reference evidence="1 2" key="1">
    <citation type="submission" date="2024-05" db="EMBL/GenBank/DDBJ databases">
        <title>Genome sequencing and assembly of Indian major carp, Cirrhinus mrigala (Hamilton, 1822).</title>
        <authorList>
            <person name="Mohindra V."/>
            <person name="Chowdhury L.M."/>
            <person name="Lal K."/>
            <person name="Jena J.K."/>
        </authorList>
    </citation>
    <scope>NUCLEOTIDE SEQUENCE [LARGE SCALE GENOMIC DNA]</scope>
    <source>
        <strain evidence="1">CM1030</strain>
        <tissue evidence="1">Blood</tissue>
    </source>
</reference>
<keyword evidence="2" id="KW-1185">Reference proteome</keyword>
<dbReference type="InterPro" id="IPR011035">
    <property type="entry name" value="Ribosomal_bL25/Gln-tRNA_synth"/>
</dbReference>
<feature type="non-terminal residue" evidence="1">
    <location>
        <position position="66"/>
    </location>
</feature>
<organism evidence="1 2">
    <name type="scientific">Cirrhinus mrigala</name>
    <name type="common">Mrigala</name>
    <dbReference type="NCBI Taxonomy" id="683832"/>
    <lineage>
        <taxon>Eukaryota</taxon>
        <taxon>Metazoa</taxon>
        <taxon>Chordata</taxon>
        <taxon>Craniata</taxon>
        <taxon>Vertebrata</taxon>
        <taxon>Euteleostomi</taxon>
        <taxon>Actinopterygii</taxon>
        <taxon>Neopterygii</taxon>
        <taxon>Teleostei</taxon>
        <taxon>Ostariophysi</taxon>
        <taxon>Cypriniformes</taxon>
        <taxon>Cyprinidae</taxon>
        <taxon>Labeoninae</taxon>
        <taxon>Labeonini</taxon>
        <taxon>Cirrhinus</taxon>
    </lineage>
</organism>
<proteinExistence type="predicted"/>
<name>A0ABD0PA17_CIRMR</name>
<feature type="non-terminal residue" evidence="1">
    <location>
        <position position="1"/>
    </location>
</feature>